<protein>
    <recommendedName>
        <fullName evidence="10">Sulfate transport system permease protein CysT</fullName>
    </recommendedName>
</protein>
<keyword evidence="7 9" id="KW-0472">Membrane</keyword>
<comment type="caution">
    <text evidence="10">Lacks conserved residue(s) required for the propagation of feature annotation.</text>
</comment>
<dbReference type="PROSITE" id="PS50928">
    <property type="entry name" value="ABC_TM1"/>
    <property type="match status" value="1"/>
</dbReference>
<evidence type="ECO:0000256" key="7">
    <source>
        <dbReference type="ARBA" id="ARBA00023136"/>
    </source>
</evidence>
<evidence type="ECO:0000256" key="8">
    <source>
        <dbReference type="ARBA" id="ARBA00025323"/>
    </source>
</evidence>
<keyword evidence="13" id="KW-1185">Reference proteome</keyword>
<dbReference type="InterPro" id="IPR000515">
    <property type="entry name" value="MetI-like"/>
</dbReference>
<dbReference type="PANTHER" id="PTHR30406">
    <property type="entry name" value="SULFATE TRANSPORT SYSTEM PERMEASE PROTEIN"/>
    <property type="match status" value="1"/>
</dbReference>
<evidence type="ECO:0000256" key="2">
    <source>
        <dbReference type="ARBA" id="ARBA00011779"/>
    </source>
</evidence>
<comment type="similarity">
    <text evidence="10">Belongs to the binding-protein-dependent transport system permease family. CysTW subfamily.</text>
</comment>
<keyword evidence="6 10" id="KW-0764">Sulfate transport</keyword>
<dbReference type="InterPro" id="IPR005667">
    <property type="entry name" value="Sulph_transpt2"/>
</dbReference>
<dbReference type="PANTHER" id="PTHR30406:SF8">
    <property type="entry name" value="SULFATE TRANSPORT SYSTEM PERMEASE PROTEIN CYST"/>
    <property type="match status" value="1"/>
</dbReference>
<dbReference type="InterPro" id="IPR011865">
    <property type="entry name" value="CysT_permease"/>
</dbReference>
<gene>
    <name evidence="12" type="primary">cysT</name>
    <name evidence="12" type="ORF">GCM10009547_31700</name>
</gene>
<comment type="subcellular location">
    <subcellularLocation>
        <location evidence="9">Cell membrane</location>
        <topology evidence="9">Multi-pass membrane protein</topology>
    </subcellularLocation>
    <subcellularLocation>
        <location evidence="1">Membrane</location>
        <topology evidence="1">Multi-pass membrane protein</topology>
    </subcellularLocation>
</comment>
<keyword evidence="3 9" id="KW-0813">Transport</keyword>
<comment type="function">
    <text evidence="8">Part of the ABC transporter complex CysAWTP (TC 3.A.1.6.1) involved in sulfate/thiosulfate import. Probably responsible for the translocation of the substrate across the membrane.</text>
</comment>
<evidence type="ECO:0000256" key="10">
    <source>
        <dbReference type="RuleBase" id="RU366001"/>
    </source>
</evidence>
<proteinExistence type="inferred from homology"/>
<feature type="transmembrane region" description="Helical" evidence="9">
    <location>
        <begin position="45"/>
        <end position="72"/>
    </location>
</feature>
<dbReference type="Proteomes" id="UP001500957">
    <property type="component" value="Unassembled WGS sequence"/>
</dbReference>
<keyword evidence="4 9" id="KW-0812">Transmembrane</keyword>
<evidence type="ECO:0000313" key="13">
    <source>
        <dbReference type="Proteomes" id="UP001500957"/>
    </source>
</evidence>
<reference evidence="13" key="1">
    <citation type="journal article" date="2019" name="Int. J. Syst. Evol. Microbiol.">
        <title>The Global Catalogue of Microorganisms (GCM) 10K type strain sequencing project: providing services to taxonomists for standard genome sequencing and annotation.</title>
        <authorList>
            <consortium name="The Broad Institute Genomics Platform"/>
            <consortium name="The Broad Institute Genome Sequencing Center for Infectious Disease"/>
            <person name="Wu L."/>
            <person name="Ma J."/>
        </authorList>
    </citation>
    <scope>NUCLEOTIDE SEQUENCE [LARGE SCALE GENOMIC DNA]</scope>
    <source>
        <strain evidence="13">JCM 10671</strain>
    </source>
</reference>
<comment type="function">
    <text evidence="10">Part of the ABC transporter complex (TC 3.A.1.6.1) involved in sulfate/thiosulfate import.</text>
</comment>
<dbReference type="SUPFAM" id="SSF161098">
    <property type="entry name" value="MetI-like"/>
    <property type="match status" value="1"/>
</dbReference>
<evidence type="ECO:0000259" key="11">
    <source>
        <dbReference type="PROSITE" id="PS50928"/>
    </source>
</evidence>
<feature type="transmembrane region" description="Helical" evidence="9">
    <location>
        <begin position="84"/>
        <end position="105"/>
    </location>
</feature>
<keyword evidence="5 9" id="KW-1133">Transmembrane helix</keyword>
<organism evidence="12 13">
    <name type="scientific">Sporichthya brevicatena</name>
    <dbReference type="NCBI Taxonomy" id="171442"/>
    <lineage>
        <taxon>Bacteria</taxon>
        <taxon>Bacillati</taxon>
        <taxon>Actinomycetota</taxon>
        <taxon>Actinomycetes</taxon>
        <taxon>Sporichthyales</taxon>
        <taxon>Sporichthyaceae</taxon>
        <taxon>Sporichthya</taxon>
    </lineage>
</organism>
<evidence type="ECO:0000256" key="4">
    <source>
        <dbReference type="ARBA" id="ARBA00022692"/>
    </source>
</evidence>
<feature type="transmembrane region" description="Helical" evidence="9">
    <location>
        <begin position="117"/>
        <end position="135"/>
    </location>
</feature>
<evidence type="ECO:0000256" key="3">
    <source>
        <dbReference type="ARBA" id="ARBA00022448"/>
    </source>
</evidence>
<dbReference type="InterPro" id="IPR035906">
    <property type="entry name" value="MetI-like_sf"/>
</dbReference>
<feature type="domain" description="ABC transmembrane type-1" evidence="11">
    <location>
        <begin position="46"/>
        <end position="242"/>
    </location>
</feature>
<name>A0ABP3S8R7_9ACTN</name>
<dbReference type="EMBL" id="BAAAHE010000026">
    <property type="protein sequence ID" value="GAA0626000.1"/>
    <property type="molecule type" value="Genomic_DNA"/>
</dbReference>
<dbReference type="CDD" id="cd06261">
    <property type="entry name" value="TM_PBP2"/>
    <property type="match status" value="1"/>
</dbReference>
<dbReference type="Gene3D" id="1.10.3720.10">
    <property type="entry name" value="MetI-like"/>
    <property type="match status" value="1"/>
</dbReference>
<sequence length="253" mass="26225">MGLGVATLWLSLIVLLPLAAVATKSFEKGPDGFWDAVTAPSAKSALTFTLGVSVLVALINVVVGTLIAWVLVRDEFPGKGVVNALIDLPFALPTIVASIVLLSLYGPRSPINVNLVATKPAVVLALLFVTLPFVVRTVQPVLMELDAEAEEAAASLGASNVVIFRRVLLPALAPALLSGAGLAFARAIGEFGSVVLIGGGIPRDTEVASQYIATQIEVDRPVNAAAVSVALLAISFLVLLVLRVVGARAARRH</sequence>
<evidence type="ECO:0000256" key="9">
    <source>
        <dbReference type="RuleBase" id="RU363032"/>
    </source>
</evidence>
<comment type="subunit">
    <text evidence="2">The complex is composed of two ATP-binding proteins (CysA), two transmembrane proteins (CysT and CysW) and a solute-binding protein (CysP).</text>
</comment>
<comment type="caution">
    <text evidence="12">The sequence shown here is derived from an EMBL/GenBank/DDBJ whole genome shotgun (WGS) entry which is preliminary data.</text>
</comment>
<dbReference type="NCBIfam" id="TIGR02139">
    <property type="entry name" value="permease_CysT"/>
    <property type="match status" value="1"/>
</dbReference>
<feature type="transmembrane region" description="Helical" evidence="9">
    <location>
        <begin position="224"/>
        <end position="245"/>
    </location>
</feature>
<evidence type="ECO:0000313" key="12">
    <source>
        <dbReference type="EMBL" id="GAA0626000.1"/>
    </source>
</evidence>
<evidence type="ECO:0000256" key="1">
    <source>
        <dbReference type="ARBA" id="ARBA00004141"/>
    </source>
</evidence>
<evidence type="ECO:0000256" key="5">
    <source>
        <dbReference type="ARBA" id="ARBA00022989"/>
    </source>
</evidence>
<feature type="transmembrane region" description="Helical" evidence="9">
    <location>
        <begin position="167"/>
        <end position="188"/>
    </location>
</feature>
<evidence type="ECO:0000256" key="6">
    <source>
        <dbReference type="ARBA" id="ARBA00023032"/>
    </source>
</evidence>
<dbReference type="Pfam" id="PF00528">
    <property type="entry name" value="BPD_transp_1"/>
    <property type="match status" value="1"/>
</dbReference>
<accession>A0ABP3S8R7</accession>